<comment type="caution">
    <text evidence="1">The sequence shown here is derived from an EMBL/GenBank/DDBJ whole genome shotgun (WGS) entry which is preliminary data.</text>
</comment>
<dbReference type="AlphaFoldDB" id="A0A0J1HR39"/>
<dbReference type="KEGG" id="banh:HYU01_11855"/>
<dbReference type="EMBL" id="LDPG01000018">
    <property type="protein sequence ID" value="KLV16183.1"/>
    <property type="molecule type" value="Genomic_DNA"/>
</dbReference>
<dbReference type="Proteomes" id="UP000035904">
    <property type="component" value="Unassembled WGS sequence"/>
</dbReference>
<gene>
    <name evidence="1" type="ORF">ABW01_21500</name>
</gene>
<name>A0A0J1HR39_BACAN</name>
<protein>
    <submittedName>
        <fullName evidence="1">Uncharacterized protein</fullName>
    </submittedName>
</protein>
<accession>A0A0J1HR39</accession>
<evidence type="ECO:0000313" key="1">
    <source>
        <dbReference type="EMBL" id="KLV16183.1"/>
    </source>
</evidence>
<dbReference type="PATRIC" id="fig|1392.230.peg.2342"/>
<evidence type="ECO:0000313" key="2">
    <source>
        <dbReference type="Proteomes" id="UP000035904"/>
    </source>
</evidence>
<organism evidence="1 2">
    <name type="scientific">Bacillus anthracis</name>
    <name type="common">anthrax bacterium</name>
    <dbReference type="NCBI Taxonomy" id="1392"/>
    <lineage>
        <taxon>Bacteria</taxon>
        <taxon>Bacillati</taxon>
        <taxon>Bacillota</taxon>
        <taxon>Bacilli</taxon>
        <taxon>Bacillales</taxon>
        <taxon>Bacillaceae</taxon>
        <taxon>Bacillus</taxon>
        <taxon>Bacillus cereus group</taxon>
    </lineage>
</organism>
<sequence length="106" mass="12552">MIYRRGKKLLTDFETLRSCLQVELHGDESLERLPLALNSVEENEHRRSKSATIADNLSGKRTETSERKCRFVSVYFSIPCFSRDHFIYLKWFLFFLKKENKDGDSK</sequence>
<proteinExistence type="predicted"/>
<reference evidence="1 2" key="1">
    <citation type="submission" date="2015-05" db="EMBL/GenBank/DDBJ databases">
        <title>Whole genome sequence and identification of bacterial endophytes from Costus igneus.</title>
        <authorList>
            <person name="Lee Y.P."/>
            <person name="Gan H.M."/>
            <person name="Eng W."/>
            <person name="Wheatley M.S."/>
            <person name="Caraballo A."/>
            <person name="Polter S."/>
            <person name="Savka M.A."/>
            <person name="Hudson A.O."/>
        </authorList>
    </citation>
    <scope>NUCLEOTIDE SEQUENCE [LARGE SCALE GENOMIC DNA]</scope>
    <source>
        <strain evidence="1 2">RIT375</strain>
    </source>
</reference>